<accession>A0A385EBW6</accession>
<evidence type="ECO:0000313" key="2">
    <source>
        <dbReference type="EMBL" id="AXQ68485.1"/>
    </source>
</evidence>
<evidence type="ECO:0000256" key="1">
    <source>
        <dbReference type="SAM" id="Coils"/>
    </source>
</evidence>
<feature type="coiled-coil region" evidence="1">
    <location>
        <begin position="80"/>
        <end position="107"/>
    </location>
</feature>
<reference evidence="2 3" key="1">
    <citation type="submission" date="2018-07" db="EMBL/GenBank/DDBJ databases">
        <title>Giant CbK-like Caulobacter bacteriophages have genetically divergent genomes.</title>
        <authorList>
            <person name="Wilson K.M."/>
            <person name="Ely B."/>
        </authorList>
    </citation>
    <scope>NUCLEOTIDE SEQUENCE [LARGE SCALE GENOMIC DNA]</scope>
</reference>
<gene>
    <name evidence="2" type="ORF">CcrBL10_gp281</name>
</gene>
<sequence>MGFVSSTPEHFRIVDLKVVDDSLRTEDGKPRMFAREADPYMKVPPWVEFQIVLGCFDTFEEAYEALKKSRDIWSSDFRDVVKAERELQDANRAVRLATAALERAESDRRAACREPFLGTPTEYR</sequence>
<keyword evidence="3" id="KW-1185">Reference proteome</keyword>
<dbReference type="EMBL" id="MH588544">
    <property type="protein sequence ID" value="AXQ68485.1"/>
    <property type="molecule type" value="Genomic_DNA"/>
</dbReference>
<name>A0A385EBW6_9CAUD</name>
<keyword evidence="1" id="KW-0175">Coiled coil</keyword>
<dbReference type="Proteomes" id="UP000258997">
    <property type="component" value="Segment"/>
</dbReference>
<organism evidence="2 3">
    <name type="scientific">Caulobacter phage CcrBL10</name>
    <dbReference type="NCBI Taxonomy" id="2283269"/>
    <lineage>
        <taxon>Viruses</taxon>
        <taxon>Duplodnaviria</taxon>
        <taxon>Heunggongvirae</taxon>
        <taxon>Uroviricota</taxon>
        <taxon>Caudoviricetes</taxon>
        <taxon>Jeanschmidtviridae</taxon>
        <taxon>Poindextervirus</taxon>
        <taxon>Poindextervirus BL10</taxon>
    </lineage>
</organism>
<evidence type="ECO:0000313" key="3">
    <source>
        <dbReference type="Proteomes" id="UP000258997"/>
    </source>
</evidence>
<proteinExistence type="predicted"/>
<protein>
    <submittedName>
        <fullName evidence="2">Uncharacterized protein</fullName>
    </submittedName>
</protein>